<dbReference type="InterPro" id="IPR036938">
    <property type="entry name" value="PAP2/HPO_sf"/>
</dbReference>
<dbReference type="SUPFAM" id="SSF48317">
    <property type="entry name" value="Acid phosphatase/Vanadium-dependent haloperoxidase"/>
    <property type="match status" value="1"/>
</dbReference>
<gene>
    <name evidence="10" type="ORF">ACFOSU_02145</name>
</gene>
<feature type="transmembrane region" description="Helical" evidence="7">
    <location>
        <begin position="399"/>
        <end position="419"/>
    </location>
</feature>
<comment type="subcellular location">
    <subcellularLocation>
        <location evidence="1">Cell membrane</location>
        <topology evidence="1">Multi-pass membrane protein</topology>
    </subcellularLocation>
</comment>
<feature type="domain" description="LssY-like C-terminal" evidence="9">
    <location>
        <begin position="509"/>
        <end position="613"/>
    </location>
</feature>
<proteinExistence type="inferred from homology"/>
<dbReference type="Pfam" id="PF09335">
    <property type="entry name" value="VTT_dom"/>
    <property type="match status" value="1"/>
</dbReference>
<evidence type="ECO:0000256" key="7">
    <source>
        <dbReference type="SAM" id="Phobius"/>
    </source>
</evidence>
<dbReference type="RefSeq" id="WP_380685990.1">
    <property type="nucleotide sequence ID" value="NZ_JBHRSS010000001.1"/>
</dbReference>
<evidence type="ECO:0000256" key="1">
    <source>
        <dbReference type="ARBA" id="ARBA00004651"/>
    </source>
</evidence>
<feature type="transmembrane region" description="Helical" evidence="7">
    <location>
        <begin position="180"/>
        <end position="202"/>
    </location>
</feature>
<feature type="transmembrane region" description="Helical" evidence="7">
    <location>
        <begin position="243"/>
        <end position="265"/>
    </location>
</feature>
<feature type="transmembrane region" description="Helical" evidence="7">
    <location>
        <begin position="329"/>
        <end position="349"/>
    </location>
</feature>
<evidence type="ECO:0000256" key="3">
    <source>
        <dbReference type="ARBA" id="ARBA00022475"/>
    </source>
</evidence>
<evidence type="ECO:0000256" key="2">
    <source>
        <dbReference type="ARBA" id="ARBA00010792"/>
    </source>
</evidence>
<feature type="domain" description="VTT" evidence="8">
    <location>
        <begin position="40"/>
        <end position="163"/>
    </location>
</feature>
<feature type="transmembrane region" description="Helical" evidence="7">
    <location>
        <begin position="60"/>
        <end position="81"/>
    </location>
</feature>
<dbReference type="InterPro" id="IPR032816">
    <property type="entry name" value="VTT_dom"/>
</dbReference>
<name>A0ABV7ELY5_9GAMM</name>
<reference evidence="11" key="1">
    <citation type="journal article" date="2019" name="Int. J. Syst. Evol. Microbiol.">
        <title>The Global Catalogue of Microorganisms (GCM) 10K type strain sequencing project: providing services to taxonomists for standard genome sequencing and annotation.</title>
        <authorList>
            <consortium name="The Broad Institute Genomics Platform"/>
            <consortium name="The Broad Institute Genome Sequencing Center for Infectious Disease"/>
            <person name="Wu L."/>
            <person name="Ma J."/>
        </authorList>
    </citation>
    <scope>NUCLEOTIDE SEQUENCE [LARGE SCALE GENOMIC DNA]</scope>
    <source>
        <strain evidence="11">KCTC 52640</strain>
    </source>
</reference>
<keyword evidence="11" id="KW-1185">Reference proteome</keyword>
<keyword evidence="4 7" id="KW-0812">Transmembrane</keyword>
<comment type="similarity">
    <text evidence="2">Belongs to the DedA family.</text>
</comment>
<dbReference type="InterPro" id="IPR032818">
    <property type="entry name" value="DedA-like"/>
</dbReference>
<dbReference type="Proteomes" id="UP001595462">
    <property type="component" value="Unassembled WGS sequence"/>
</dbReference>
<feature type="transmembrane region" description="Helical" evidence="7">
    <location>
        <begin position="6"/>
        <end position="26"/>
    </location>
</feature>
<keyword evidence="3" id="KW-1003">Cell membrane</keyword>
<feature type="transmembrane region" description="Helical" evidence="7">
    <location>
        <begin position="304"/>
        <end position="322"/>
    </location>
</feature>
<dbReference type="Gene3D" id="1.20.144.10">
    <property type="entry name" value="Phosphatidic acid phosphatase type 2/haloperoxidase"/>
    <property type="match status" value="1"/>
</dbReference>
<evidence type="ECO:0000313" key="10">
    <source>
        <dbReference type="EMBL" id="MFC3102687.1"/>
    </source>
</evidence>
<feature type="transmembrane region" description="Helical" evidence="7">
    <location>
        <begin position="425"/>
        <end position="443"/>
    </location>
</feature>
<feature type="transmembrane region" description="Helical" evidence="7">
    <location>
        <begin position="149"/>
        <end position="168"/>
    </location>
</feature>
<organism evidence="10 11">
    <name type="scientific">Salinisphaera aquimarina</name>
    <dbReference type="NCBI Taxonomy" id="2094031"/>
    <lineage>
        <taxon>Bacteria</taxon>
        <taxon>Pseudomonadati</taxon>
        <taxon>Pseudomonadota</taxon>
        <taxon>Gammaproteobacteria</taxon>
        <taxon>Salinisphaerales</taxon>
        <taxon>Salinisphaeraceae</taxon>
        <taxon>Salinisphaera</taxon>
    </lineage>
</organism>
<evidence type="ECO:0000256" key="5">
    <source>
        <dbReference type="ARBA" id="ARBA00022989"/>
    </source>
</evidence>
<feature type="transmembrane region" description="Helical" evidence="7">
    <location>
        <begin position="33"/>
        <end position="54"/>
    </location>
</feature>
<sequence>MGHSLLEALLAWVSAHPLAALALVFAVAVGESLFIFGLLVPGALFMFAFGALIGANALPLLPTFVAAIIGTLIGDSASYLLGRRYRGRLQALPGFSRAPLLVARGETFLARHGGKAIVLGRLIGALRPIVPTVAGAAGLPPQRFVIMDLIATAVWAPCYILPGVVFGASLDLAAQVATRLAILLLAVVVIVWVTTVAARFVLAAGRVAARRYAEQLMAWSRRHRRLGLLGPALADPRQPEIPALAVSAALLLLVTGVLYLTVWGWQRPVFPMRFDALTFYLVQSLHTPISDAVARVIAEIGSPLIYLPFAGVIAGLLGLMGNRRAAGHWVAALGFSALATLILRAWLAIPAPVAFFYHADMDPLFLAGGGRDLILCATVYGLAGVILASRRPASIRPYYYSVTVAGVMLIALARLYLGLDWASDVLIGLTSAFVWLNMLVLCYNRQHPRPVKGKPVLGVLAGCMMIALLMAVLPENAAQRVPQARHSTSTQRVQGWTRVGYEMLDARIKDIAGRESAPLNLQAAGSAVALQQLLRNAGWQPPPPLTAGQPLRWMVPDTSIRALAVLPRIHDGHRPVITMIHGTADADMRWVLRLWPTDTVTARRSLPLWVGMVDGQTINRRFHLLATAADVRDYGAGVERLRTTLDAAGARYRIVGRAGTARLLFWPPQPGVDAKVAPD</sequence>
<feature type="transmembrane region" description="Helical" evidence="7">
    <location>
        <begin position="369"/>
        <end position="387"/>
    </location>
</feature>
<dbReference type="Pfam" id="PF14067">
    <property type="entry name" value="LssY_C"/>
    <property type="match status" value="1"/>
</dbReference>
<protein>
    <submittedName>
        <fullName evidence="10">VTT domain-containing protein</fullName>
    </submittedName>
</protein>
<evidence type="ECO:0000259" key="8">
    <source>
        <dbReference type="Pfam" id="PF09335"/>
    </source>
</evidence>
<accession>A0ABV7ELY5</accession>
<dbReference type="InterPro" id="IPR025902">
    <property type="entry name" value="LssY-like-C_dom"/>
</dbReference>
<evidence type="ECO:0000256" key="4">
    <source>
        <dbReference type="ARBA" id="ARBA00022692"/>
    </source>
</evidence>
<evidence type="ECO:0000313" key="11">
    <source>
        <dbReference type="Proteomes" id="UP001595462"/>
    </source>
</evidence>
<comment type="caution">
    <text evidence="10">The sequence shown here is derived from an EMBL/GenBank/DDBJ whole genome shotgun (WGS) entry which is preliminary data.</text>
</comment>
<evidence type="ECO:0000256" key="6">
    <source>
        <dbReference type="ARBA" id="ARBA00023136"/>
    </source>
</evidence>
<keyword evidence="6 7" id="KW-0472">Membrane</keyword>
<evidence type="ECO:0000259" key="9">
    <source>
        <dbReference type="Pfam" id="PF14067"/>
    </source>
</evidence>
<dbReference type="PANTHER" id="PTHR30353:SF15">
    <property type="entry name" value="INNER MEMBRANE PROTEIN YABI"/>
    <property type="match status" value="1"/>
</dbReference>
<dbReference type="PANTHER" id="PTHR30353">
    <property type="entry name" value="INNER MEMBRANE PROTEIN DEDA-RELATED"/>
    <property type="match status" value="1"/>
</dbReference>
<feature type="transmembrane region" description="Helical" evidence="7">
    <location>
        <begin position="455"/>
        <end position="473"/>
    </location>
</feature>
<dbReference type="EMBL" id="JBHRSS010000001">
    <property type="protein sequence ID" value="MFC3102687.1"/>
    <property type="molecule type" value="Genomic_DNA"/>
</dbReference>
<keyword evidence="5 7" id="KW-1133">Transmembrane helix</keyword>